<feature type="domain" description="ABC transmembrane type-1" evidence="9">
    <location>
        <begin position="23"/>
        <end position="312"/>
    </location>
</feature>
<dbReference type="SMART" id="SM00382">
    <property type="entry name" value="AAA"/>
    <property type="match status" value="1"/>
</dbReference>
<reference evidence="10 11" key="1">
    <citation type="submission" date="2018-05" db="EMBL/GenBank/DDBJ databases">
        <title>Spiribacter halobius sp. nov., a moderately halophilic bacterium isolated from marine solar saltern.</title>
        <authorList>
            <person name="Zheng W.-S."/>
            <person name="Lu D.-C."/>
            <person name="Du Z.-J."/>
        </authorList>
    </citation>
    <scope>NUCLEOTIDE SEQUENCE [LARGE SCALE GENOMIC DNA]</scope>
    <source>
        <strain evidence="10 11">E85</strain>
    </source>
</reference>
<dbReference type="SUPFAM" id="SSF52540">
    <property type="entry name" value="P-loop containing nucleoside triphosphate hydrolases"/>
    <property type="match status" value="1"/>
</dbReference>
<dbReference type="Gene3D" id="1.20.1560.10">
    <property type="entry name" value="ABC transporter type 1, transmembrane domain"/>
    <property type="match status" value="1"/>
</dbReference>
<evidence type="ECO:0000259" key="9">
    <source>
        <dbReference type="PROSITE" id="PS50929"/>
    </source>
</evidence>
<evidence type="ECO:0000256" key="3">
    <source>
        <dbReference type="ARBA" id="ARBA00022741"/>
    </source>
</evidence>
<evidence type="ECO:0000256" key="7">
    <source>
        <dbReference type="SAM" id="Phobius"/>
    </source>
</evidence>
<dbReference type="InterPro" id="IPR017871">
    <property type="entry name" value="ABC_transporter-like_CS"/>
</dbReference>
<dbReference type="GO" id="GO:0034040">
    <property type="term" value="F:ATPase-coupled lipid transmembrane transporter activity"/>
    <property type="evidence" value="ECO:0007669"/>
    <property type="project" value="TreeGrafter"/>
</dbReference>
<dbReference type="GO" id="GO:0140359">
    <property type="term" value="F:ABC-type transporter activity"/>
    <property type="evidence" value="ECO:0007669"/>
    <property type="project" value="InterPro"/>
</dbReference>
<evidence type="ECO:0000256" key="6">
    <source>
        <dbReference type="ARBA" id="ARBA00023136"/>
    </source>
</evidence>
<feature type="transmembrane region" description="Helical" evidence="7">
    <location>
        <begin position="163"/>
        <end position="184"/>
    </location>
</feature>
<evidence type="ECO:0000259" key="8">
    <source>
        <dbReference type="PROSITE" id="PS50893"/>
    </source>
</evidence>
<dbReference type="Gene3D" id="3.40.50.300">
    <property type="entry name" value="P-loop containing nucleotide triphosphate hydrolases"/>
    <property type="match status" value="1"/>
</dbReference>
<dbReference type="Pfam" id="PF00664">
    <property type="entry name" value="ABC_membrane"/>
    <property type="match status" value="1"/>
</dbReference>
<sequence>MAGDRPQDWLAREGAAVRGELRLAAAAGVAEGLLIVAQAGLIAWLVHAVVRLERPLWGEATSIAALLLVVLARPACQVLRAQAATAAGSRVRERVRGRLLDRVLALGPTGVAADSEGALASRLTEQVDALDGYFSRYRPQMTVAVVVPLAILAAAFSQDWLAALFLLLSAPLIPLFMALVGLGAERLNRDQFESLARLSGHFLDRLRGLATLRLLGRAGDAAAEVHAASDAYRERSMRVLRVAFLSSAVLEFFASVAIAVVAIYVGFALLGYIEFGPAPEVTLFSGLFVLLLAPEFFQPLRALAQHYHDRAAALGAVEALMALEATPEPPPRAPEVARRWVLEAEDLVLERPGRGAILRVRRLQVPAGERLVVSGPSGSGKTSLLLALAGLLPPSAGTVRHGRPEAPVGWLGAPPFLAEASLRENIRLGAPDADEAAIARAADLAGVSEFAARLPDGLDAVIGERGAGLSGGEAQRVALARALVSPAPLLLLDEPTAALDADTEAVVLSGLQRLADEGRALVIASHDATVIAAADRHWRIREGALEPADHA</sequence>
<evidence type="ECO:0000256" key="5">
    <source>
        <dbReference type="ARBA" id="ARBA00022989"/>
    </source>
</evidence>
<comment type="caution">
    <text evidence="10">The sequence shown here is derived from an EMBL/GenBank/DDBJ whole genome shotgun (WGS) entry which is preliminary data.</text>
</comment>
<gene>
    <name evidence="10" type="primary">cydD</name>
    <name evidence="10" type="ORF">DEM34_03485</name>
</gene>
<feature type="transmembrane region" description="Helical" evidence="7">
    <location>
        <begin position="141"/>
        <end position="157"/>
    </location>
</feature>
<keyword evidence="5 7" id="KW-1133">Transmembrane helix</keyword>
<dbReference type="Proteomes" id="UP000245474">
    <property type="component" value="Unassembled WGS sequence"/>
</dbReference>
<protein>
    <submittedName>
        <fullName evidence="10">Thiol reductant ABC exporter subunit CydD</fullName>
    </submittedName>
</protein>
<keyword evidence="4" id="KW-0067">ATP-binding</keyword>
<feature type="transmembrane region" description="Helical" evidence="7">
    <location>
        <begin position="21"/>
        <end position="50"/>
    </location>
</feature>
<dbReference type="InterPro" id="IPR036640">
    <property type="entry name" value="ABC1_TM_sf"/>
</dbReference>
<comment type="subcellular location">
    <subcellularLocation>
        <location evidence="1">Cell membrane</location>
        <topology evidence="1">Multi-pass membrane protein</topology>
    </subcellularLocation>
</comment>
<dbReference type="InterPro" id="IPR039421">
    <property type="entry name" value="Type_1_exporter"/>
</dbReference>
<proteinExistence type="predicted"/>
<dbReference type="NCBIfam" id="TIGR02857">
    <property type="entry name" value="CydD"/>
    <property type="match status" value="1"/>
</dbReference>
<dbReference type="SUPFAM" id="SSF90123">
    <property type="entry name" value="ABC transporter transmembrane region"/>
    <property type="match status" value="1"/>
</dbReference>
<dbReference type="CDD" id="cd18584">
    <property type="entry name" value="ABC_6TM_AarD_CydD"/>
    <property type="match status" value="1"/>
</dbReference>
<evidence type="ECO:0000256" key="4">
    <source>
        <dbReference type="ARBA" id="ARBA00022840"/>
    </source>
</evidence>
<dbReference type="InterPro" id="IPR003439">
    <property type="entry name" value="ABC_transporter-like_ATP-bd"/>
</dbReference>
<dbReference type="PROSITE" id="PS00211">
    <property type="entry name" value="ABC_TRANSPORTER_1"/>
    <property type="match status" value="1"/>
</dbReference>
<dbReference type="PANTHER" id="PTHR24221:SF261">
    <property type="entry name" value="GLUTATHIONE_L-CYSTEINE TRANSPORT SYSTEM ATP-BINDING_PERMEASE PROTEIN CYDD"/>
    <property type="match status" value="1"/>
</dbReference>
<keyword evidence="2 7" id="KW-0812">Transmembrane</keyword>
<evidence type="ECO:0000256" key="2">
    <source>
        <dbReference type="ARBA" id="ARBA00022692"/>
    </source>
</evidence>
<dbReference type="GO" id="GO:0005524">
    <property type="term" value="F:ATP binding"/>
    <property type="evidence" value="ECO:0007669"/>
    <property type="project" value="UniProtKB-KW"/>
</dbReference>
<feature type="domain" description="ABC transporter" evidence="8">
    <location>
        <begin position="342"/>
        <end position="551"/>
    </location>
</feature>
<dbReference type="InterPro" id="IPR014216">
    <property type="entry name" value="ABC_transptr_CydD"/>
</dbReference>
<dbReference type="OrthoDB" id="6336411at2"/>
<name>A0A2U2N6X4_9GAMM</name>
<dbReference type="PROSITE" id="PS50893">
    <property type="entry name" value="ABC_TRANSPORTER_2"/>
    <property type="match status" value="1"/>
</dbReference>
<keyword evidence="6 7" id="KW-0472">Membrane</keyword>
<dbReference type="GO" id="GO:0005886">
    <property type="term" value="C:plasma membrane"/>
    <property type="evidence" value="ECO:0007669"/>
    <property type="project" value="UniProtKB-SubCell"/>
</dbReference>
<dbReference type="GO" id="GO:0016887">
    <property type="term" value="F:ATP hydrolysis activity"/>
    <property type="evidence" value="ECO:0007669"/>
    <property type="project" value="InterPro"/>
</dbReference>
<evidence type="ECO:0000256" key="1">
    <source>
        <dbReference type="ARBA" id="ARBA00004651"/>
    </source>
</evidence>
<dbReference type="InterPro" id="IPR011527">
    <property type="entry name" value="ABC1_TM_dom"/>
</dbReference>
<dbReference type="AlphaFoldDB" id="A0A2U2N6X4"/>
<dbReference type="InterPro" id="IPR003593">
    <property type="entry name" value="AAA+_ATPase"/>
</dbReference>
<dbReference type="PROSITE" id="PS50929">
    <property type="entry name" value="ABC_TM1F"/>
    <property type="match status" value="1"/>
</dbReference>
<accession>A0A2U2N6X4</accession>
<dbReference type="PANTHER" id="PTHR24221">
    <property type="entry name" value="ATP-BINDING CASSETTE SUB-FAMILY B"/>
    <property type="match status" value="1"/>
</dbReference>
<keyword evidence="3" id="KW-0547">Nucleotide-binding</keyword>
<evidence type="ECO:0000313" key="11">
    <source>
        <dbReference type="Proteomes" id="UP000245474"/>
    </source>
</evidence>
<evidence type="ECO:0000313" key="10">
    <source>
        <dbReference type="EMBL" id="PWG64870.1"/>
    </source>
</evidence>
<dbReference type="Pfam" id="PF00005">
    <property type="entry name" value="ABC_tran"/>
    <property type="match status" value="1"/>
</dbReference>
<keyword evidence="11" id="KW-1185">Reference proteome</keyword>
<dbReference type="InterPro" id="IPR027417">
    <property type="entry name" value="P-loop_NTPase"/>
</dbReference>
<feature type="transmembrane region" description="Helical" evidence="7">
    <location>
        <begin position="242"/>
        <end position="269"/>
    </location>
</feature>
<dbReference type="EMBL" id="QFFI01000004">
    <property type="protein sequence ID" value="PWG64870.1"/>
    <property type="molecule type" value="Genomic_DNA"/>
</dbReference>
<organism evidence="10 11">
    <name type="scientific">Sediminicurvatus halobius</name>
    <dbReference type="NCBI Taxonomy" id="2182432"/>
    <lineage>
        <taxon>Bacteria</taxon>
        <taxon>Pseudomonadati</taxon>
        <taxon>Pseudomonadota</taxon>
        <taxon>Gammaproteobacteria</taxon>
        <taxon>Chromatiales</taxon>
        <taxon>Ectothiorhodospiraceae</taxon>
        <taxon>Sediminicurvatus</taxon>
    </lineage>
</organism>
<dbReference type="GO" id="GO:0042883">
    <property type="term" value="P:cysteine transport"/>
    <property type="evidence" value="ECO:0007669"/>
    <property type="project" value="InterPro"/>
</dbReference>